<dbReference type="AlphaFoldDB" id="A0A7K9V9W5"/>
<name>A0A7K9V9W5_ANSSE</name>
<feature type="compositionally biased region" description="Basic and acidic residues" evidence="2">
    <location>
        <begin position="228"/>
        <end position="238"/>
    </location>
</feature>
<dbReference type="GO" id="GO:0007098">
    <property type="term" value="P:centrosome cycle"/>
    <property type="evidence" value="ECO:0007669"/>
    <property type="project" value="TreeGrafter"/>
</dbReference>
<feature type="region of interest" description="Disordered" evidence="2">
    <location>
        <begin position="58"/>
        <end position="171"/>
    </location>
</feature>
<keyword evidence="5" id="KW-1185">Reference proteome</keyword>
<feature type="domain" description="Olduvai" evidence="3">
    <location>
        <begin position="487"/>
        <end position="554"/>
    </location>
</feature>
<evidence type="ECO:0000256" key="2">
    <source>
        <dbReference type="SAM" id="MobiDB-lite"/>
    </source>
</evidence>
<gene>
    <name evidence="4" type="primary">Pde4dip_1</name>
    <name evidence="4" type="ORF">ANSSEM_R15424</name>
</gene>
<feature type="coiled-coil region" evidence="1">
    <location>
        <begin position="772"/>
        <end position="876"/>
    </location>
</feature>
<feature type="compositionally biased region" description="Low complexity" evidence="2">
    <location>
        <begin position="521"/>
        <end position="539"/>
    </location>
</feature>
<feature type="region of interest" description="Disordered" evidence="2">
    <location>
        <begin position="228"/>
        <end position="261"/>
    </location>
</feature>
<evidence type="ECO:0000259" key="3">
    <source>
        <dbReference type="SMART" id="SM01148"/>
    </source>
</evidence>
<dbReference type="EMBL" id="VXAA01004384">
    <property type="protein sequence ID" value="NXI69166.1"/>
    <property type="molecule type" value="Genomic_DNA"/>
</dbReference>
<feature type="region of interest" description="Disordered" evidence="2">
    <location>
        <begin position="313"/>
        <end position="358"/>
    </location>
</feature>
<evidence type="ECO:0000313" key="4">
    <source>
        <dbReference type="EMBL" id="NXI69166.1"/>
    </source>
</evidence>
<comment type="caution">
    <text evidence="4">The sequence shown here is derived from an EMBL/GenBank/DDBJ whole genome shotgun (WGS) entry which is preliminary data.</text>
</comment>
<dbReference type="GO" id="GO:0005794">
    <property type="term" value="C:Golgi apparatus"/>
    <property type="evidence" value="ECO:0007669"/>
    <property type="project" value="TreeGrafter"/>
</dbReference>
<dbReference type="GO" id="GO:0005813">
    <property type="term" value="C:centrosome"/>
    <property type="evidence" value="ECO:0007669"/>
    <property type="project" value="TreeGrafter"/>
</dbReference>
<dbReference type="OrthoDB" id="10255000at2759"/>
<feature type="compositionally biased region" description="Basic and acidic residues" evidence="2">
    <location>
        <begin position="924"/>
        <end position="939"/>
    </location>
</feature>
<feature type="coiled-coil region" evidence="1">
    <location>
        <begin position="709"/>
        <end position="739"/>
    </location>
</feature>
<dbReference type="InterPro" id="IPR010630">
    <property type="entry name" value="Olduvai_dom"/>
</dbReference>
<proteinExistence type="predicted"/>
<feature type="compositionally biased region" description="Low complexity" evidence="2">
    <location>
        <begin position="313"/>
        <end position="323"/>
    </location>
</feature>
<dbReference type="SMART" id="SM01148">
    <property type="entry name" value="DUF1220"/>
    <property type="match status" value="1"/>
</dbReference>
<evidence type="ECO:0000313" key="5">
    <source>
        <dbReference type="Proteomes" id="UP000567872"/>
    </source>
</evidence>
<evidence type="ECO:0000256" key="1">
    <source>
        <dbReference type="SAM" id="Coils"/>
    </source>
</evidence>
<feature type="region of interest" description="Disordered" evidence="2">
    <location>
        <begin position="904"/>
        <end position="944"/>
    </location>
</feature>
<accession>A0A7K9V9W5</accession>
<dbReference type="PANTHER" id="PTHR46501">
    <property type="entry name" value="MYOMEGALIN"/>
    <property type="match status" value="1"/>
</dbReference>
<reference evidence="4 5" key="1">
    <citation type="submission" date="2019-09" db="EMBL/GenBank/DDBJ databases">
        <title>Bird 10,000 Genomes (B10K) Project - Family phase.</title>
        <authorList>
            <person name="Zhang G."/>
        </authorList>
    </citation>
    <scope>NUCLEOTIDE SEQUENCE [LARGE SCALE GENOMIC DNA]</scope>
    <source>
        <strain evidence="4">B10K-DU-001-57</strain>
        <tissue evidence="4">Muscle</tissue>
    </source>
</reference>
<dbReference type="PANTHER" id="PTHR46501:SF2">
    <property type="entry name" value="MYOMEGALIN"/>
    <property type="match status" value="1"/>
</dbReference>
<dbReference type="Proteomes" id="UP000567872">
    <property type="component" value="Unassembled WGS sequence"/>
</dbReference>
<sequence>RSAAPALLERELRAQEELRELKAQLEEAGFSSVSHIRQEPWDAMLSLCLENAELKERMGEATSLLESGEQEEAGQGGSPSPEPCRMQRKGRSALGDHLAGGSGDGQGLAAERGAVPTKRPALEAQCRDDAPKRPCPGAPGGGDGSHEEGTAPGGGWPGLGAELRSQVAQGQRQCQELQDKLAASEATVRAQAEQLEKYHVLLREPHTQQLSKQVQVDFQDLGYETCGRSETEVDRDETTSPECEEPDVFSEPSLGEELGSPCRPGVPRVGKAALKATAPPDVGALHQHIQDLKAQLLNANKVIQSLQRRARSVSVTSGYTSGTERPPQGPTALASPAHSLTDEDEGWQSDGHGTLCPPAPWARRDLERLVHRVALLEAQLPVTKPGGAFPKELQSATWPGKYDSLIQAQARELSHLRQTLREGHGVSRSLAQHLRDALRSFEELLRGTDIDYYLGQGFREQLAQGRQLAERLSDKLGTRDRQDGKDKTSHELLALRLSQELQEKEKVIESLEAKLQERCESPGSSRPPSESSRSATSASFVSDALEPCSDGDAASECSQCHEEPARLAGLHFDSLSKPISAPLPALAPRLPPFLPAGLPPPAAPALLGCCGTPACSLAEAQQELQVLRRQLGESVTLPVATAKPTASLGPFGEGSKPPASLCQHSALQSLAEPPRATETRVLWDVPAPGWPLYGVLPSGYPSSQKLTGADLLEEHLVEIRSLRQRLEESICTNDRLREQLERRLASTGKASGLPSDIYTQGPELGLQLSGENRALHEDNRSLRLQCDHLSRELARVQEALLAACSRVQEAEAELGQRRGEQRRLAEELTKHQESIRQLRDERLSLQEDNNRLQHTVTLLQQQCDEHRLLLQALRTELRVYESLPGPSAEPHAGCFPSPPVRDVGTSSAAPFFSPPPSETSVPQRVDEMRGADPPVRRSEGPTGAHVVGRLDTYRSLEQHILEGKALARELMCLTRPALGLPNHLLPGKEVPGCTGAGHLWGSASTLHRVLEECASLLTSFWSTVLPVSPAQHQGKVSTVPGAGGAIGLDACCSRHLSCPRSRHCRVRSRRCVPSSLRGRMLCRAQPSGSAAWPSSRTAWSSSS</sequence>
<feature type="non-terminal residue" evidence="4">
    <location>
        <position position="1103"/>
    </location>
</feature>
<dbReference type="InterPro" id="IPR052593">
    <property type="entry name" value="MT-associated_AKAP9-binding"/>
</dbReference>
<feature type="non-terminal residue" evidence="4">
    <location>
        <position position="1"/>
    </location>
</feature>
<protein>
    <submittedName>
        <fullName evidence="4">MYOME protein</fullName>
    </submittedName>
</protein>
<dbReference type="GO" id="GO:0060090">
    <property type="term" value="F:molecular adaptor activity"/>
    <property type="evidence" value="ECO:0007669"/>
    <property type="project" value="TreeGrafter"/>
</dbReference>
<dbReference type="GO" id="GO:1903358">
    <property type="term" value="P:regulation of Golgi organization"/>
    <property type="evidence" value="ECO:0007669"/>
    <property type="project" value="TreeGrafter"/>
</dbReference>
<dbReference type="GO" id="GO:0090063">
    <property type="term" value="P:positive regulation of microtubule nucleation"/>
    <property type="evidence" value="ECO:0007669"/>
    <property type="project" value="TreeGrafter"/>
</dbReference>
<keyword evidence="1" id="KW-0175">Coiled coil</keyword>
<organism evidence="4 5">
    <name type="scientific">Anseranas semipalmata</name>
    <name type="common">Magpie goose</name>
    <name type="synonym">Anas semipalmata</name>
    <dbReference type="NCBI Taxonomy" id="8851"/>
    <lineage>
        <taxon>Eukaryota</taxon>
        <taxon>Metazoa</taxon>
        <taxon>Chordata</taxon>
        <taxon>Craniata</taxon>
        <taxon>Vertebrata</taxon>
        <taxon>Euteleostomi</taxon>
        <taxon>Archelosauria</taxon>
        <taxon>Archosauria</taxon>
        <taxon>Dinosauria</taxon>
        <taxon>Saurischia</taxon>
        <taxon>Theropoda</taxon>
        <taxon>Coelurosauria</taxon>
        <taxon>Aves</taxon>
        <taxon>Neognathae</taxon>
        <taxon>Galloanserae</taxon>
        <taxon>Anseriformes</taxon>
        <taxon>Anseranatidae</taxon>
        <taxon>Anseranas</taxon>
    </lineage>
</organism>
<feature type="region of interest" description="Disordered" evidence="2">
    <location>
        <begin position="516"/>
        <end position="544"/>
    </location>
</feature>